<protein>
    <submittedName>
        <fullName evidence="2">Uncharacterized protein</fullName>
    </submittedName>
</protein>
<reference evidence="2 3" key="1">
    <citation type="journal article" date="2018" name="Nat. Ecol. Evol.">
        <title>Pezizomycetes genomes reveal the molecular basis of ectomycorrhizal truffle lifestyle.</title>
        <authorList>
            <person name="Murat C."/>
            <person name="Payen T."/>
            <person name="Noel B."/>
            <person name="Kuo A."/>
            <person name="Morin E."/>
            <person name="Chen J."/>
            <person name="Kohler A."/>
            <person name="Krizsan K."/>
            <person name="Balestrini R."/>
            <person name="Da Silva C."/>
            <person name="Montanini B."/>
            <person name="Hainaut M."/>
            <person name="Levati E."/>
            <person name="Barry K.W."/>
            <person name="Belfiori B."/>
            <person name="Cichocki N."/>
            <person name="Clum A."/>
            <person name="Dockter R.B."/>
            <person name="Fauchery L."/>
            <person name="Guy J."/>
            <person name="Iotti M."/>
            <person name="Le Tacon F."/>
            <person name="Lindquist E.A."/>
            <person name="Lipzen A."/>
            <person name="Malagnac F."/>
            <person name="Mello A."/>
            <person name="Molinier V."/>
            <person name="Miyauchi S."/>
            <person name="Poulain J."/>
            <person name="Riccioni C."/>
            <person name="Rubini A."/>
            <person name="Sitrit Y."/>
            <person name="Splivallo R."/>
            <person name="Traeger S."/>
            <person name="Wang M."/>
            <person name="Zifcakova L."/>
            <person name="Wipf D."/>
            <person name="Zambonelli A."/>
            <person name="Paolocci F."/>
            <person name="Nowrousian M."/>
            <person name="Ottonello S."/>
            <person name="Baldrian P."/>
            <person name="Spatafora J.W."/>
            <person name="Henrissat B."/>
            <person name="Nagy L.G."/>
            <person name="Aury J.M."/>
            <person name="Wincker P."/>
            <person name="Grigoriev I.V."/>
            <person name="Bonfante P."/>
            <person name="Martin F.M."/>
        </authorList>
    </citation>
    <scope>NUCLEOTIDE SEQUENCE [LARGE SCALE GENOMIC DNA]</scope>
    <source>
        <strain evidence="2 3">120613-1</strain>
    </source>
</reference>
<proteinExistence type="predicted"/>
<accession>A0A3N4K4R2</accession>
<feature type="region of interest" description="Disordered" evidence="1">
    <location>
        <begin position="41"/>
        <end position="89"/>
    </location>
</feature>
<evidence type="ECO:0000313" key="2">
    <source>
        <dbReference type="EMBL" id="RPB04202.1"/>
    </source>
</evidence>
<name>A0A3N4K4R2_9PEZI</name>
<dbReference type="Proteomes" id="UP000276215">
    <property type="component" value="Unassembled WGS sequence"/>
</dbReference>
<sequence length="89" mass="10791">MIVNKLDGTVPRYMYQKSFGMSGGFAHFVRVMRGLVFVRERKKEREGKKKKKEKEKRKKLRMKKKKKKKKDKKKKHRQRSKANPPLYPN</sequence>
<evidence type="ECO:0000313" key="3">
    <source>
        <dbReference type="Proteomes" id="UP000276215"/>
    </source>
</evidence>
<evidence type="ECO:0000256" key="1">
    <source>
        <dbReference type="SAM" id="MobiDB-lite"/>
    </source>
</evidence>
<dbReference type="EMBL" id="ML120359">
    <property type="protein sequence ID" value="RPB04202.1"/>
    <property type="molecule type" value="Genomic_DNA"/>
</dbReference>
<keyword evidence="3" id="KW-1185">Reference proteome</keyword>
<gene>
    <name evidence="2" type="ORF">L873DRAFT_1799671</name>
</gene>
<feature type="compositionally biased region" description="Basic residues" evidence="1">
    <location>
        <begin position="48"/>
        <end position="80"/>
    </location>
</feature>
<dbReference type="AlphaFoldDB" id="A0A3N4K4R2"/>
<organism evidence="2 3">
    <name type="scientific">Choiromyces venosus 120613-1</name>
    <dbReference type="NCBI Taxonomy" id="1336337"/>
    <lineage>
        <taxon>Eukaryota</taxon>
        <taxon>Fungi</taxon>
        <taxon>Dikarya</taxon>
        <taxon>Ascomycota</taxon>
        <taxon>Pezizomycotina</taxon>
        <taxon>Pezizomycetes</taxon>
        <taxon>Pezizales</taxon>
        <taxon>Tuberaceae</taxon>
        <taxon>Choiromyces</taxon>
    </lineage>
</organism>